<evidence type="ECO:0000256" key="1">
    <source>
        <dbReference type="ARBA" id="ARBA00023002"/>
    </source>
</evidence>
<evidence type="ECO:0000313" key="3">
    <source>
        <dbReference type="EMBL" id="TMQ62792.1"/>
    </source>
</evidence>
<protein>
    <submittedName>
        <fullName evidence="3">Glycine dehydrogenase</fullName>
        <ecNumber evidence="3">1.4.4.2</ecNumber>
    </submittedName>
</protein>
<dbReference type="Pfam" id="PF02347">
    <property type="entry name" value="GDC-P"/>
    <property type="match status" value="1"/>
</dbReference>
<sequence>MSYVGLAPDEERRMLAAIGVSSFDELIAAIPEKVRLRRRLAVTGPLSEIEMRQRFGEWARQNDADRMASFQGGGVYDHYIPAAVSALALRSEFATAYTPYQPEVAQGTLTSIFEFQSMVCELTGMSVANASLYDGSTAVVEAALLARHQTGRPRVIVAGALHPRTVEVLRTYLGGSDVTLVAERGGQCAPEDLEQALSSEVACVVYQHPNFFGLLESPHALNLLAHQAGALAVACSDPIALALLEPPGHGGASPAA</sequence>
<dbReference type="InterPro" id="IPR023010">
    <property type="entry name" value="GcvPA"/>
</dbReference>
<dbReference type="AlphaFoldDB" id="A0A538TGP2"/>
<feature type="domain" description="Glycine cleavage system P-protein N-terminal" evidence="2">
    <location>
        <begin position="2"/>
        <end position="252"/>
    </location>
</feature>
<dbReference type="Gene3D" id="3.90.1150.10">
    <property type="entry name" value="Aspartate Aminotransferase, domain 1"/>
    <property type="match status" value="1"/>
</dbReference>
<dbReference type="GO" id="GO:0004375">
    <property type="term" value="F:glycine dehydrogenase (decarboxylating) activity"/>
    <property type="evidence" value="ECO:0007669"/>
    <property type="project" value="UniProtKB-EC"/>
</dbReference>
<feature type="non-terminal residue" evidence="3">
    <location>
        <position position="256"/>
    </location>
</feature>
<dbReference type="InterPro" id="IPR049315">
    <property type="entry name" value="GDC-P_N"/>
</dbReference>
<dbReference type="SUPFAM" id="SSF53383">
    <property type="entry name" value="PLP-dependent transferases"/>
    <property type="match status" value="1"/>
</dbReference>
<dbReference type="PANTHER" id="PTHR42806">
    <property type="entry name" value="GLYCINE CLEAVAGE SYSTEM P-PROTEIN"/>
    <property type="match status" value="1"/>
</dbReference>
<reference evidence="3 4" key="1">
    <citation type="journal article" date="2019" name="Nat. Microbiol.">
        <title>Mediterranean grassland soil C-N compound turnover is dependent on rainfall and depth, and is mediated by genomically divergent microorganisms.</title>
        <authorList>
            <person name="Diamond S."/>
            <person name="Andeer P.F."/>
            <person name="Li Z."/>
            <person name="Crits-Christoph A."/>
            <person name="Burstein D."/>
            <person name="Anantharaman K."/>
            <person name="Lane K.R."/>
            <person name="Thomas B.C."/>
            <person name="Pan C."/>
            <person name="Northen T.R."/>
            <person name="Banfield J.F."/>
        </authorList>
    </citation>
    <scope>NUCLEOTIDE SEQUENCE [LARGE SCALE GENOMIC DNA]</scope>
    <source>
        <strain evidence="3">WS_8</strain>
    </source>
</reference>
<dbReference type="PANTHER" id="PTHR42806:SF1">
    <property type="entry name" value="GLYCINE DEHYDROGENASE (DECARBOXYLATING)"/>
    <property type="match status" value="1"/>
</dbReference>
<dbReference type="InterPro" id="IPR015424">
    <property type="entry name" value="PyrdxlP-dep_Trfase"/>
</dbReference>
<gene>
    <name evidence="3" type="ORF">E6K78_11250</name>
</gene>
<comment type="caution">
    <text evidence="3">The sequence shown here is derived from an EMBL/GenBank/DDBJ whole genome shotgun (WGS) entry which is preliminary data.</text>
</comment>
<evidence type="ECO:0000313" key="4">
    <source>
        <dbReference type="Proteomes" id="UP000316609"/>
    </source>
</evidence>
<name>A0A538TGP2_UNCEI</name>
<dbReference type="Proteomes" id="UP000316609">
    <property type="component" value="Unassembled WGS sequence"/>
</dbReference>
<dbReference type="InterPro" id="IPR015421">
    <property type="entry name" value="PyrdxlP-dep_Trfase_major"/>
</dbReference>
<proteinExistence type="predicted"/>
<dbReference type="EC" id="1.4.4.2" evidence="3"/>
<dbReference type="EMBL" id="VBOY01000123">
    <property type="protein sequence ID" value="TMQ62792.1"/>
    <property type="molecule type" value="Genomic_DNA"/>
</dbReference>
<dbReference type="Gene3D" id="3.40.640.10">
    <property type="entry name" value="Type I PLP-dependent aspartate aminotransferase-like (Major domain)"/>
    <property type="match status" value="1"/>
</dbReference>
<evidence type="ECO:0000259" key="2">
    <source>
        <dbReference type="Pfam" id="PF02347"/>
    </source>
</evidence>
<organism evidence="3 4">
    <name type="scientific">Eiseniibacteriota bacterium</name>
    <dbReference type="NCBI Taxonomy" id="2212470"/>
    <lineage>
        <taxon>Bacteria</taxon>
        <taxon>Candidatus Eiseniibacteriota</taxon>
    </lineage>
</organism>
<dbReference type="GO" id="GO:0009116">
    <property type="term" value="P:nucleoside metabolic process"/>
    <property type="evidence" value="ECO:0007669"/>
    <property type="project" value="InterPro"/>
</dbReference>
<dbReference type="InterPro" id="IPR015422">
    <property type="entry name" value="PyrdxlP-dep_Trfase_small"/>
</dbReference>
<keyword evidence="1 3" id="KW-0560">Oxidoreductase</keyword>
<accession>A0A538TGP2</accession>